<comment type="caution">
    <text evidence="3">The sequence shown here is derived from an EMBL/GenBank/DDBJ whole genome shotgun (WGS) entry which is preliminary data.</text>
</comment>
<dbReference type="EMBL" id="WHLY01000002">
    <property type="protein sequence ID" value="MPR32100.1"/>
    <property type="molecule type" value="Genomic_DNA"/>
</dbReference>
<dbReference type="GO" id="GO:0005829">
    <property type="term" value="C:cytosol"/>
    <property type="evidence" value="ECO:0007669"/>
    <property type="project" value="TreeGrafter"/>
</dbReference>
<dbReference type="CDD" id="cd04647">
    <property type="entry name" value="LbH_MAT_like"/>
    <property type="match status" value="1"/>
</dbReference>
<evidence type="ECO:0000313" key="3">
    <source>
        <dbReference type="EMBL" id="MPR32100.1"/>
    </source>
</evidence>
<dbReference type="InterPro" id="IPR011004">
    <property type="entry name" value="Trimer_LpxA-like_sf"/>
</dbReference>
<evidence type="ECO:0000256" key="2">
    <source>
        <dbReference type="ARBA" id="ARBA00022679"/>
    </source>
</evidence>
<dbReference type="Gene3D" id="2.160.10.10">
    <property type="entry name" value="Hexapeptide repeat proteins"/>
    <property type="match status" value="2"/>
</dbReference>
<dbReference type="InterPro" id="IPR051159">
    <property type="entry name" value="Hexapeptide_acetyltransf"/>
</dbReference>
<dbReference type="AlphaFoldDB" id="A0A7C9BC52"/>
<dbReference type="RefSeq" id="WP_152765751.1">
    <property type="nucleotide sequence ID" value="NZ_WHLY01000002.1"/>
</dbReference>
<dbReference type="SUPFAM" id="SSF51161">
    <property type="entry name" value="Trimeric LpxA-like enzymes"/>
    <property type="match status" value="1"/>
</dbReference>
<keyword evidence="4" id="KW-1185">Reference proteome</keyword>
<reference evidence="3 4" key="1">
    <citation type="submission" date="2019-10" db="EMBL/GenBank/DDBJ databases">
        <title>Draft Genome Sequence of Cytophagaceae sp. SJW1-29.</title>
        <authorList>
            <person name="Choi A."/>
        </authorList>
    </citation>
    <scope>NUCLEOTIDE SEQUENCE [LARGE SCALE GENOMIC DNA]</scope>
    <source>
        <strain evidence="3 4">SJW1-29</strain>
    </source>
</reference>
<sequence length="205" mass="22219">MGLKELILRNAGLKKFLHRLLFPKDDPRPRSWVNVLLNPFYHTHGRRVRIRRSVRMDVVPFNPLTIGARTIIEDFTVVNNGVGPVQIGQDALIGMSNVIIGPVSIGDKVIMAQHVVASGLNHGYRDPQTAIKDQPVETAPITIGDACWLGANVVVTAGVTIGKHCVVAAGSVVTKSIPPYSVAVGNPARVIRTYDFASNSWIKAS</sequence>
<dbReference type="Proteomes" id="UP000479293">
    <property type="component" value="Unassembled WGS sequence"/>
</dbReference>
<evidence type="ECO:0000256" key="1">
    <source>
        <dbReference type="ARBA" id="ARBA00007274"/>
    </source>
</evidence>
<dbReference type="InterPro" id="IPR001451">
    <property type="entry name" value="Hexapep"/>
</dbReference>
<comment type="similarity">
    <text evidence="1">Belongs to the transferase hexapeptide repeat family.</text>
</comment>
<organism evidence="3 4">
    <name type="scientific">Salmonirosea aquatica</name>
    <dbReference type="NCBI Taxonomy" id="2654236"/>
    <lineage>
        <taxon>Bacteria</taxon>
        <taxon>Pseudomonadati</taxon>
        <taxon>Bacteroidota</taxon>
        <taxon>Cytophagia</taxon>
        <taxon>Cytophagales</taxon>
        <taxon>Spirosomataceae</taxon>
        <taxon>Salmonirosea</taxon>
    </lineage>
</organism>
<dbReference type="Pfam" id="PF14602">
    <property type="entry name" value="Hexapep_2"/>
    <property type="match status" value="2"/>
</dbReference>
<keyword evidence="3" id="KW-0012">Acyltransferase</keyword>
<dbReference type="PANTHER" id="PTHR23416">
    <property type="entry name" value="SIALIC ACID SYNTHASE-RELATED"/>
    <property type="match status" value="1"/>
</dbReference>
<dbReference type="PANTHER" id="PTHR23416:SF23">
    <property type="entry name" value="ACETYLTRANSFERASE C18B11.09C-RELATED"/>
    <property type="match status" value="1"/>
</dbReference>
<accession>A0A7C9BC52</accession>
<name>A0A7C9BC52_9BACT</name>
<evidence type="ECO:0000313" key="4">
    <source>
        <dbReference type="Proteomes" id="UP000479293"/>
    </source>
</evidence>
<gene>
    <name evidence="3" type="ORF">GBK04_01750</name>
</gene>
<dbReference type="GO" id="GO:0008374">
    <property type="term" value="F:O-acyltransferase activity"/>
    <property type="evidence" value="ECO:0007669"/>
    <property type="project" value="TreeGrafter"/>
</dbReference>
<proteinExistence type="inferred from homology"/>
<keyword evidence="2 3" id="KW-0808">Transferase</keyword>
<protein>
    <submittedName>
        <fullName evidence="3">Acyltransferase</fullName>
    </submittedName>
</protein>